<name>A0A8E5HJA5_USTVR</name>
<feature type="compositionally biased region" description="Low complexity" evidence="1">
    <location>
        <begin position="72"/>
        <end position="86"/>
    </location>
</feature>
<evidence type="ECO:0000313" key="3">
    <source>
        <dbReference type="Proteomes" id="UP000027002"/>
    </source>
</evidence>
<keyword evidence="3" id="KW-1185">Reference proteome</keyword>
<feature type="region of interest" description="Disordered" evidence="1">
    <location>
        <begin position="464"/>
        <end position="492"/>
    </location>
</feature>
<organism evidence="2 3">
    <name type="scientific">Ustilaginoidea virens</name>
    <name type="common">Rice false smut fungus</name>
    <name type="synonym">Villosiclava virens</name>
    <dbReference type="NCBI Taxonomy" id="1159556"/>
    <lineage>
        <taxon>Eukaryota</taxon>
        <taxon>Fungi</taxon>
        <taxon>Dikarya</taxon>
        <taxon>Ascomycota</taxon>
        <taxon>Pezizomycotina</taxon>
        <taxon>Sordariomycetes</taxon>
        <taxon>Hypocreomycetidae</taxon>
        <taxon>Hypocreales</taxon>
        <taxon>Clavicipitaceae</taxon>
        <taxon>Ustilaginoidea</taxon>
    </lineage>
</organism>
<feature type="compositionally biased region" description="Low complexity" evidence="1">
    <location>
        <begin position="353"/>
        <end position="362"/>
    </location>
</feature>
<gene>
    <name evidence="2" type="ORF">UV8b_00546</name>
</gene>
<evidence type="ECO:0008006" key="4">
    <source>
        <dbReference type="Google" id="ProtNLM"/>
    </source>
</evidence>
<feature type="region of interest" description="Disordered" evidence="1">
    <location>
        <begin position="304"/>
        <end position="362"/>
    </location>
</feature>
<protein>
    <recommendedName>
        <fullName evidence="4">Only prolin and serin are matching in the corresponding protein</fullName>
    </recommendedName>
</protein>
<feature type="compositionally biased region" description="Polar residues" evidence="1">
    <location>
        <begin position="317"/>
        <end position="328"/>
    </location>
</feature>
<evidence type="ECO:0000313" key="2">
    <source>
        <dbReference type="EMBL" id="QUC16305.1"/>
    </source>
</evidence>
<sequence>MSPKLKPLLLPQLVQQRQQAAAAADAPSFAVMSPDPLVLDPSYVFRTANSSSSDITSPVTPVFSPKGHQQFSSSNSSLESPMLPLSDCPASPTQTSSILSSLRQLADVEEEPLQREEVASTLSDSFGLYSCLCDQPCTHRNSSEALFPGDFVSEFDIDYDMGFLSDGDVTPDTRHHRKKRSAAEAAFSEFTMRIGSRMPTIRQWRSTKRTTLRASPTTCLSLENVLSNGASSSRSSSLSTSNHPLAADGFPEAAVSPISSNPSMSFYSLNDDGECGLGLEMTPEDHVKLQRDRAMATTPLLPPLLTSALASPPRESPLQSPKVESSPTPDAPLSPTMSTLSPFMRPALSARPSTSSLRKASSSSELPLALPAILQEHDEWSDRLGHANFTISPQPYELASLEPDAIAKFRNDWDLARINYTKHLVRTGENYGQTSKIYALTEAKWAEIERRWKTTLEEVIKNSCHSAPGSAAASRNQSRGRGRGRSSSSNAAALARLAPQDDVLAELEWRRVEDCLPSAVPQMLESLNADGKFPGRGDEDIVGPMQRDTVMARGRSEDAKSHFWKSLADKVGLRK</sequence>
<reference evidence="2" key="1">
    <citation type="submission" date="2020-03" db="EMBL/GenBank/DDBJ databases">
        <title>A mixture of massive structural variations and highly conserved coding sequences in Ustilaginoidea virens genome.</title>
        <authorList>
            <person name="Zhang K."/>
            <person name="Zhao Z."/>
            <person name="Zhang Z."/>
            <person name="Li Y."/>
            <person name="Hsiang T."/>
            <person name="Sun W."/>
        </authorList>
    </citation>
    <scope>NUCLEOTIDE SEQUENCE</scope>
    <source>
        <strain evidence="2">UV-8b</strain>
    </source>
</reference>
<accession>A0A8E5HJA5</accession>
<dbReference type="GeneID" id="66061324"/>
<evidence type="ECO:0000256" key="1">
    <source>
        <dbReference type="SAM" id="MobiDB-lite"/>
    </source>
</evidence>
<feature type="region of interest" description="Disordered" evidence="1">
    <location>
        <begin position="61"/>
        <end position="95"/>
    </location>
</feature>
<dbReference type="EMBL" id="CP072753">
    <property type="protein sequence ID" value="QUC16305.1"/>
    <property type="molecule type" value="Genomic_DNA"/>
</dbReference>
<dbReference type="AlphaFoldDB" id="A0A8E5HJA5"/>
<feature type="compositionally biased region" description="Low complexity" evidence="1">
    <location>
        <begin position="304"/>
        <end position="313"/>
    </location>
</feature>
<proteinExistence type="predicted"/>
<dbReference type="KEGG" id="uvi:66061324"/>
<dbReference type="OrthoDB" id="3882058at2759"/>
<dbReference type="Proteomes" id="UP000027002">
    <property type="component" value="Chromosome 1"/>
</dbReference>
<dbReference type="RefSeq" id="XP_042993978.1">
    <property type="nucleotide sequence ID" value="XM_043138044.1"/>
</dbReference>